<sequence length="627" mass="70244">SLCNKCGLRWIHNGRPSVAVFPTSDQPSPSSGRPSRQSTRMARTAPVPVTATAKKRGRMPMAQRGERADRQCEYCGTNETTAWRRGPSGASTLCNACGLRWRSKNPSFDFTAFVRSKPQRSFRQKKDVTKGPKRTVTARNKAPVEGHHLQDQPTDHLADETDKPAWLAKEFLSSGLYSNDLKATKLSGRGARREGKANGKKKGMAKGLPKFAFPLPMHYGDGMLNTEAEFFLTFDITDGWERGMYMEAAQRNKVPTGFVKIVKNVFVERKPERAKQMATCNCTPPPNGEMGCKEDCFNRMMFYECSPKYCPCGDQCSNQRFQRKEGVKELEVFWTNKRGFGLRTHVPISRNQLIIEYRGEIISQSLCQERMQNAYKNGRNFYFLDYQHGEVVDACVKGTEARFVNHRVFNGELFIGIFSSRDIPPGSELFYDYNFTTFSGAEKQSCYCGSANCRGVIGQRRSMTIKPGADAHATSKRGRKKVNGKRIAKRISKAQTATASTSPPGQGGALKKLGDLRATPFMSDVERDGALLRDRKLLLVRNARTVQTRYASQPISKPAPSNHASNSNNDHTKQHRTGNRKGDNGTNSKPLSRSRVTRSARRDGTGRCDGLEPIIDRLRAGKMRFRI</sequence>
<protein>
    <recommendedName>
        <fullName evidence="16">SET domain-containing protein</fullName>
    </recommendedName>
</protein>
<evidence type="ECO:0000256" key="6">
    <source>
        <dbReference type="ARBA" id="ARBA00022691"/>
    </source>
</evidence>
<proteinExistence type="predicted"/>
<evidence type="ECO:0000259" key="11">
    <source>
        <dbReference type="PROSITE" id="PS50280"/>
    </source>
</evidence>
<keyword evidence="6" id="KW-0949">S-adenosyl-L-methionine</keyword>
<dbReference type="SMART" id="SM00508">
    <property type="entry name" value="PostSET"/>
    <property type="match status" value="1"/>
</dbReference>
<gene>
    <name evidence="14" type="ORF">BC938DRAFT_481035</name>
</gene>
<dbReference type="InterPro" id="IPR050777">
    <property type="entry name" value="SET2_Histone-Lys_MeTrsfase"/>
</dbReference>
<keyword evidence="15" id="KW-1185">Reference proteome</keyword>
<dbReference type="Proteomes" id="UP000274822">
    <property type="component" value="Unassembled WGS sequence"/>
</dbReference>
<evidence type="ECO:0000256" key="7">
    <source>
        <dbReference type="ARBA" id="ARBA00023242"/>
    </source>
</evidence>
<feature type="region of interest" description="Disordered" evidence="9">
    <location>
        <begin position="17"/>
        <end position="46"/>
    </location>
</feature>
<dbReference type="SUPFAM" id="SSF57716">
    <property type="entry name" value="Glucocorticoid receptor-like (DNA-binding domain)"/>
    <property type="match status" value="1"/>
</dbReference>
<dbReference type="EMBL" id="RBNJ01005604">
    <property type="protein sequence ID" value="RUS29123.1"/>
    <property type="molecule type" value="Genomic_DNA"/>
</dbReference>
<dbReference type="Gene3D" id="3.30.50.10">
    <property type="entry name" value="Erythroid Transcription Factor GATA-1, subunit A"/>
    <property type="match status" value="1"/>
</dbReference>
<dbReference type="PROSITE" id="PS50280">
    <property type="entry name" value="SET"/>
    <property type="match status" value="1"/>
</dbReference>
<feature type="compositionally biased region" description="Basic and acidic residues" evidence="9">
    <location>
        <begin position="600"/>
        <end position="611"/>
    </location>
</feature>
<dbReference type="InterPro" id="IPR046341">
    <property type="entry name" value="SET_dom_sf"/>
</dbReference>
<dbReference type="GO" id="GO:0005634">
    <property type="term" value="C:nucleus"/>
    <property type="evidence" value="ECO:0007669"/>
    <property type="project" value="UniProtKB-SubCell"/>
</dbReference>
<evidence type="ECO:0000313" key="14">
    <source>
        <dbReference type="EMBL" id="RUS29123.1"/>
    </source>
</evidence>
<keyword evidence="5" id="KW-0808">Transferase</keyword>
<feature type="domain" description="GATA-type" evidence="10">
    <location>
        <begin position="66"/>
        <end position="102"/>
    </location>
</feature>
<dbReference type="SMART" id="SM00570">
    <property type="entry name" value="AWS"/>
    <property type="match status" value="1"/>
</dbReference>
<feature type="domain" description="AWS" evidence="13">
    <location>
        <begin position="275"/>
        <end position="325"/>
    </location>
</feature>
<dbReference type="PROSITE" id="PS50114">
    <property type="entry name" value="GATA_ZN_FINGER_2"/>
    <property type="match status" value="1"/>
</dbReference>
<dbReference type="GO" id="GO:0008270">
    <property type="term" value="F:zinc ion binding"/>
    <property type="evidence" value="ECO:0007669"/>
    <property type="project" value="UniProtKB-KW"/>
</dbReference>
<evidence type="ECO:0000256" key="4">
    <source>
        <dbReference type="ARBA" id="ARBA00022603"/>
    </source>
</evidence>
<dbReference type="Pfam" id="PF17907">
    <property type="entry name" value="AWS"/>
    <property type="match status" value="1"/>
</dbReference>
<keyword evidence="8" id="KW-0479">Metal-binding</keyword>
<dbReference type="SMART" id="SM00317">
    <property type="entry name" value="SET"/>
    <property type="match status" value="1"/>
</dbReference>
<keyword evidence="7" id="KW-0539">Nucleus</keyword>
<keyword evidence="3" id="KW-0158">Chromosome</keyword>
<feature type="compositionally biased region" description="Low complexity" evidence="9">
    <location>
        <begin position="556"/>
        <end position="569"/>
    </location>
</feature>
<dbReference type="SUPFAM" id="SSF82199">
    <property type="entry name" value="SET domain"/>
    <property type="match status" value="1"/>
</dbReference>
<feature type="region of interest" description="Disordered" evidence="9">
    <location>
        <begin position="466"/>
        <end position="512"/>
    </location>
</feature>
<dbReference type="InterPro" id="IPR000679">
    <property type="entry name" value="Znf_GATA"/>
</dbReference>
<evidence type="ECO:0000256" key="2">
    <source>
        <dbReference type="ARBA" id="ARBA00004286"/>
    </source>
</evidence>
<dbReference type="InterPro" id="IPR006560">
    <property type="entry name" value="AWS_dom"/>
</dbReference>
<evidence type="ECO:0000259" key="10">
    <source>
        <dbReference type="PROSITE" id="PS50114"/>
    </source>
</evidence>
<dbReference type="PROSITE" id="PS50868">
    <property type="entry name" value="POST_SET"/>
    <property type="match status" value="1"/>
</dbReference>
<evidence type="ECO:0000259" key="13">
    <source>
        <dbReference type="PROSITE" id="PS51215"/>
    </source>
</evidence>
<dbReference type="GO" id="GO:0005694">
    <property type="term" value="C:chromosome"/>
    <property type="evidence" value="ECO:0007669"/>
    <property type="project" value="UniProtKB-SubCell"/>
</dbReference>
<evidence type="ECO:0000256" key="5">
    <source>
        <dbReference type="ARBA" id="ARBA00022679"/>
    </source>
</evidence>
<comment type="caution">
    <text evidence="14">The sequence shown here is derived from an EMBL/GenBank/DDBJ whole genome shotgun (WGS) entry which is preliminary data.</text>
</comment>
<dbReference type="GO" id="GO:0006355">
    <property type="term" value="P:regulation of DNA-templated transcription"/>
    <property type="evidence" value="ECO:0007669"/>
    <property type="project" value="InterPro"/>
</dbReference>
<reference evidence="14 15" key="1">
    <citation type="journal article" date="2018" name="New Phytol.">
        <title>Phylogenomics of Endogonaceae and evolution of mycorrhizas within Mucoromycota.</title>
        <authorList>
            <person name="Chang Y."/>
            <person name="Desiro A."/>
            <person name="Na H."/>
            <person name="Sandor L."/>
            <person name="Lipzen A."/>
            <person name="Clum A."/>
            <person name="Barry K."/>
            <person name="Grigoriev I.V."/>
            <person name="Martin F.M."/>
            <person name="Stajich J.E."/>
            <person name="Smith M.E."/>
            <person name="Bonito G."/>
            <person name="Spatafora J.W."/>
        </authorList>
    </citation>
    <scope>NUCLEOTIDE SEQUENCE [LARGE SCALE GENOMIC DNA]</scope>
    <source>
        <strain evidence="14 15">AD002</strain>
    </source>
</reference>
<evidence type="ECO:0000256" key="3">
    <source>
        <dbReference type="ARBA" id="ARBA00022454"/>
    </source>
</evidence>
<dbReference type="Pfam" id="PF00320">
    <property type="entry name" value="GATA"/>
    <property type="match status" value="1"/>
</dbReference>
<comment type="subcellular location">
    <subcellularLocation>
        <location evidence="2">Chromosome</location>
    </subcellularLocation>
    <subcellularLocation>
        <location evidence="1">Nucleus</location>
    </subcellularLocation>
</comment>
<dbReference type="GO" id="GO:0032259">
    <property type="term" value="P:methylation"/>
    <property type="evidence" value="ECO:0007669"/>
    <property type="project" value="UniProtKB-KW"/>
</dbReference>
<dbReference type="GO" id="GO:0042054">
    <property type="term" value="F:histone methyltransferase activity"/>
    <property type="evidence" value="ECO:0007669"/>
    <property type="project" value="InterPro"/>
</dbReference>
<feature type="domain" description="Post-SET" evidence="12">
    <location>
        <begin position="442"/>
        <end position="458"/>
    </location>
</feature>
<dbReference type="SMART" id="SM00401">
    <property type="entry name" value="ZnF_GATA"/>
    <property type="match status" value="1"/>
</dbReference>
<keyword evidence="4" id="KW-0489">Methyltransferase</keyword>
<name>A0A433QH54_9FUNG</name>
<keyword evidence="8" id="KW-0862">Zinc</keyword>
<dbReference type="GO" id="GO:0043565">
    <property type="term" value="F:sequence-specific DNA binding"/>
    <property type="evidence" value="ECO:0007669"/>
    <property type="project" value="InterPro"/>
</dbReference>
<feature type="non-terminal residue" evidence="14">
    <location>
        <position position="1"/>
    </location>
</feature>
<dbReference type="PANTHER" id="PTHR22884">
    <property type="entry name" value="SET DOMAIN PROTEINS"/>
    <property type="match status" value="1"/>
</dbReference>
<feature type="domain" description="SET" evidence="11">
    <location>
        <begin position="328"/>
        <end position="434"/>
    </location>
</feature>
<evidence type="ECO:0008006" key="16">
    <source>
        <dbReference type="Google" id="ProtNLM"/>
    </source>
</evidence>
<dbReference type="AlphaFoldDB" id="A0A433QH54"/>
<evidence type="ECO:0000313" key="15">
    <source>
        <dbReference type="Proteomes" id="UP000274822"/>
    </source>
</evidence>
<evidence type="ECO:0000256" key="1">
    <source>
        <dbReference type="ARBA" id="ARBA00004123"/>
    </source>
</evidence>
<dbReference type="CDD" id="cd00202">
    <property type="entry name" value="ZnF_GATA"/>
    <property type="match status" value="1"/>
</dbReference>
<feature type="compositionally biased region" description="Polar residues" evidence="9">
    <location>
        <begin position="493"/>
        <end position="504"/>
    </location>
</feature>
<feature type="region of interest" description="Disordered" evidence="9">
    <location>
        <begin position="549"/>
        <end position="611"/>
    </location>
</feature>
<accession>A0A433QH54</accession>
<dbReference type="Gene3D" id="2.170.270.10">
    <property type="entry name" value="SET domain"/>
    <property type="match status" value="1"/>
</dbReference>
<dbReference type="Pfam" id="PF00856">
    <property type="entry name" value="SET"/>
    <property type="match status" value="1"/>
</dbReference>
<dbReference type="InterPro" id="IPR003616">
    <property type="entry name" value="Post-SET_dom"/>
</dbReference>
<dbReference type="InterPro" id="IPR013088">
    <property type="entry name" value="Znf_NHR/GATA"/>
</dbReference>
<evidence type="ECO:0000256" key="9">
    <source>
        <dbReference type="SAM" id="MobiDB-lite"/>
    </source>
</evidence>
<feature type="compositionally biased region" description="Low complexity" evidence="9">
    <location>
        <begin position="24"/>
        <end position="46"/>
    </location>
</feature>
<evidence type="ECO:0000256" key="8">
    <source>
        <dbReference type="PROSITE-ProRule" id="PRU00094"/>
    </source>
</evidence>
<organism evidence="14 15">
    <name type="scientific">Jimgerdemannia flammicorona</name>
    <dbReference type="NCBI Taxonomy" id="994334"/>
    <lineage>
        <taxon>Eukaryota</taxon>
        <taxon>Fungi</taxon>
        <taxon>Fungi incertae sedis</taxon>
        <taxon>Mucoromycota</taxon>
        <taxon>Mucoromycotina</taxon>
        <taxon>Endogonomycetes</taxon>
        <taxon>Endogonales</taxon>
        <taxon>Endogonaceae</taxon>
        <taxon>Jimgerdemannia</taxon>
    </lineage>
</organism>
<evidence type="ECO:0000259" key="12">
    <source>
        <dbReference type="PROSITE" id="PS50868"/>
    </source>
</evidence>
<feature type="compositionally biased region" description="Basic residues" evidence="9">
    <location>
        <begin position="474"/>
        <end position="492"/>
    </location>
</feature>
<keyword evidence="8" id="KW-0863">Zinc-finger</keyword>
<dbReference type="InterPro" id="IPR001214">
    <property type="entry name" value="SET_dom"/>
</dbReference>
<dbReference type="PROSITE" id="PS51215">
    <property type="entry name" value="AWS"/>
    <property type="match status" value="1"/>
</dbReference>